<dbReference type="EMBL" id="JAUJFL010000010">
    <property type="protein sequence ID" value="KAK2596952.1"/>
    <property type="molecule type" value="Genomic_DNA"/>
</dbReference>
<sequence length="216" mass="24214">MFSYLPGPLLAQTRAFFETEALLPSQLQARDNFIFLFRLHQDDTYTDLTTLEQFMVCLDEFFFAGQLTRGGITQRLEYEPDIFASAPPEGYGRKGRLSHGDVHTSTPLGESRLAPRVSDGRWVVTISIDPNDQVDGLPCPLHNLLETLVHELVHSFLHSFLCYCGPCRVEKTCAGVLGPTGHGRLFVELLHSIARVVRGWDKDLAALYVLDDFSDA</sequence>
<reference evidence="1" key="1">
    <citation type="submission" date="2023-06" db="EMBL/GenBank/DDBJ databases">
        <authorList>
            <person name="Noh H."/>
        </authorList>
    </citation>
    <scope>NUCLEOTIDE SEQUENCE</scope>
    <source>
        <strain evidence="1">DUCC20226</strain>
    </source>
</reference>
<evidence type="ECO:0008006" key="3">
    <source>
        <dbReference type="Google" id="ProtNLM"/>
    </source>
</evidence>
<evidence type="ECO:0000313" key="2">
    <source>
        <dbReference type="Proteomes" id="UP001265746"/>
    </source>
</evidence>
<protein>
    <recommendedName>
        <fullName evidence="3">SprT-like domain-containing protein</fullName>
    </recommendedName>
</protein>
<keyword evidence="2" id="KW-1185">Reference proteome</keyword>
<organism evidence="1 2">
    <name type="scientific">Phomopsis amygdali</name>
    <name type="common">Fusicoccum amygdali</name>
    <dbReference type="NCBI Taxonomy" id="1214568"/>
    <lineage>
        <taxon>Eukaryota</taxon>
        <taxon>Fungi</taxon>
        <taxon>Dikarya</taxon>
        <taxon>Ascomycota</taxon>
        <taxon>Pezizomycotina</taxon>
        <taxon>Sordariomycetes</taxon>
        <taxon>Sordariomycetidae</taxon>
        <taxon>Diaporthales</taxon>
        <taxon>Diaporthaceae</taxon>
        <taxon>Diaporthe</taxon>
    </lineage>
</organism>
<evidence type="ECO:0000313" key="1">
    <source>
        <dbReference type="EMBL" id="KAK2596952.1"/>
    </source>
</evidence>
<accession>A0AAD9S1P8</accession>
<comment type="caution">
    <text evidence="1">The sequence shown here is derived from an EMBL/GenBank/DDBJ whole genome shotgun (WGS) entry which is preliminary data.</text>
</comment>
<name>A0AAD9S1P8_PHOAM</name>
<dbReference type="Proteomes" id="UP001265746">
    <property type="component" value="Unassembled WGS sequence"/>
</dbReference>
<dbReference type="AlphaFoldDB" id="A0AAD9S1P8"/>
<gene>
    <name evidence="1" type="ORF">N8I77_012832</name>
</gene>
<proteinExistence type="predicted"/>